<reference evidence="3 4" key="1">
    <citation type="submission" date="2021-03" db="EMBL/GenBank/DDBJ databases">
        <title>Draft genome and methylome analysis of Thiotrix fructosivoruns ATCC 49748.</title>
        <authorList>
            <person name="Fomenkov A."/>
            <person name="Grabovich M.Y."/>
            <person name="Roberts R.J."/>
        </authorList>
    </citation>
    <scope>NUCLEOTIDE SEQUENCE [LARGE SCALE GENOMIC DNA]</scope>
    <source>
        <strain evidence="3 4">ATCC 49748</strain>
    </source>
</reference>
<evidence type="ECO:0000313" key="3">
    <source>
        <dbReference type="EMBL" id="MBO0614912.1"/>
    </source>
</evidence>
<comment type="caution">
    <text evidence="3">The sequence shown here is derived from an EMBL/GenBank/DDBJ whole genome shotgun (WGS) entry which is preliminary data.</text>
</comment>
<gene>
    <name evidence="3" type="ORF">J1836_18610</name>
</gene>
<keyword evidence="2" id="KW-0732">Signal</keyword>
<feature type="signal peptide" evidence="2">
    <location>
        <begin position="1"/>
        <end position="24"/>
    </location>
</feature>
<sequence>MKKMTLFSSALIAGALFTSSVAMAAPHAQHQRLDVNIAQLDMRIDAGVKSGKLTQSEERQVRKELRTLGTSVKAALKDHKVTKRERANVADQEVALNKLITKLSNNKVVVKKDERHDGKRDQRDQHQPAPVKSDKMQHGQFDQGRGHDKAPPMPYAQHAK</sequence>
<feature type="compositionally biased region" description="Basic and acidic residues" evidence="1">
    <location>
        <begin position="110"/>
        <end position="137"/>
    </location>
</feature>
<proteinExistence type="predicted"/>
<dbReference type="EMBL" id="JAFMPM010000008">
    <property type="protein sequence ID" value="MBO0614912.1"/>
    <property type="molecule type" value="Genomic_DNA"/>
</dbReference>
<organism evidence="3 4">
    <name type="scientific">Thiothrix fructosivorans</name>
    <dbReference type="NCBI Taxonomy" id="111770"/>
    <lineage>
        <taxon>Bacteria</taxon>
        <taxon>Pseudomonadati</taxon>
        <taxon>Pseudomonadota</taxon>
        <taxon>Gammaproteobacteria</taxon>
        <taxon>Thiotrichales</taxon>
        <taxon>Thiotrichaceae</taxon>
        <taxon>Thiothrix</taxon>
    </lineage>
</organism>
<feature type="region of interest" description="Disordered" evidence="1">
    <location>
        <begin position="105"/>
        <end position="160"/>
    </location>
</feature>
<accession>A0ABS3ISL9</accession>
<protein>
    <submittedName>
        <fullName evidence="3">Uncharacterized protein</fullName>
    </submittedName>
</protein>
<dbReference type="Proteomes" id="UP000664466">
    <property type="component" value="Unassembled WGS sequence"/>
</dbReference>
<evidence type="ECO:0000256" key="1">
    <source>
        <dbReference type="SAM" id="MobiDB-lite"/>
    </source>
</evidence>
<feature type="chain" id="PRO_5046659685" evidence="2">
    <location>
        <begin position="25"/>
        <end position="160"/>
    </location>
</feature>
<keyword evidence="4" id="KW-1185">Reference proteome</keyword>
<name>A0ABS3ISL9_9GAMM</name>
<evidence type="ECO:0000313" key="4">
    <source>
        <dbReference type="Proteomes" id="UP000664466"/>
    </source>
</evidence>
<evidence type="ECO:0000256" key="2">
    <source>
        <dbReference type="SAM" id="SignalP"/>
    </source>
</evidence>